<keyword evidence="1 2" id="KW-0732">Signal</keyword>
<evidence type="ECO:0000313" key="5">
    <source>
        <dbReference type="Proteomes" id="UP000478417"/>
    </source>
</evidence>
<feature type="signal peptide" evidence="2">
    <location>
        <begin position="1"/>
        <end position="22"/>
    </location>
</feature>
<gene>
    <name evidence="4" type="ORF">G0Q06_04505</name>
</gene>
<dbReference type="AlphaFoldDB" id="A0A6B2M0S3"/>
<evidence type="ECO:0000259" key="3">
    <source>
        <dbReference type="Pfam" id="PF13435"/>
    </source>
</evidence>
<dbReference type="SUPFAM" id="SSF48695">
    <property type="entry name" value="Multiheme cytochromes"/>
    <property type="match status" value="1"/>
</dbReference>
<dbReference type="RefSeq" id="WP_163962861.1">
    <property type="nucleotide sequence ID" value="NZ_JAAGNX010000001.1"/>
</dbReference>
<name>A0A6B2M0S3_9BACT</name>
<protein>
    <submittedName>
        <fullName evidence="4">Hydroxylamine oxidase</fullName>
    </submittedName>
</protein>
<keyword evidence="5" id="KW-1185">Reference proteome</keyword>
<dbReference type="Pfam" id="PF13447">
    <property type="entry name" value="Multi-haem_cyto"/>
    <property type="match status" value="1"/>
</dbReference>
<dbReference type="Gene3D" id="1.20.850.10">
    <property type="entry name" value="Hydroxylamine Oxidoreductase, Chain A, domain 2"/>
    <property type="match status" value="1"/>
</dbReference>
<organism evidence="4 5">
    <name type="scientific">Oceanipulchritudo coccoides</name>
    <dbReference type="NCBI Taxonomy" id="2706888"/>
    <lineage>
        <taxon>Bacteria</taxon>
        <taxon>Pseudomonadati</taxon>
        <taxon>Verrucomicrobiota</taxon>
        <taxon>Opitutia</taxon>
        <taxon>Puniceicoccales</taxon>
        <taxon>Oceanipulchritudinaceae</taxon>
        <taxon>Oceanipulchritudo</taxon>
    </lineage>
</organism>
<accession>A0A6B2M0S3</accession>
<feature type="domain" description="Cytochrome c-552/4" evidence="3">
    <location>
        <begin position="121"/>
        <end position="200"/>
    </location>
</feature>
<dbReference type="PANTHER" id="PTHR35038">
    <property type="entry name" value="DISSIMILATORY SULFITE REDUCTASE SIRA"/>
    <property type="match status" value="1"/>
</dbReference>
<evidence type="ECO:0000256" key="2">
    <source>
        <dbReference type="SAM" id="SignalP"/>
    </source>
</evidence>
<dbReference type="InterPro" id="IPR051829">
    <property type="entry name" value="Multiheme_Cytochr_ET"/>
</dbReference>
<proteinExistence type="predicted"/>
<evidence type="ECO:0000313" key="4">
    <source>
        <dbReference type="EMBL" id="NDV61704.1"/>
    </source>
</evidence>
<dbReference type="InterPro" id="IPR036280">
    <property type="entry name" value="Multihaem_cyt_sf"/>
</dbReference>
<reference evidence="4 5" key="1">
    <citation type="submission" date="2020-02" db="EMBL/GenBank/DDBJ databases">
        <title>Albibacoteraceae fam. nov., the first described family within the subdivision 4 Verrucomicrobia.</title>
        <authorList>
            <person name="Xi F."/>
        </authorList>
    </citation>
    <scope>NUCLEOTIDE SEQUENCE [LARGE SCALE GENOMIC DNA]</scope>
    <source>
        <strain evidence="4 5">CK1056</strain>
    </source>
</reference>
<comment type="caution">
    <text evidence="4">The sequence shown here is derived from an EMBL/GenBank/DDBJ whole genome shotgun (WGS) entry which is preliminary data.</text>
</comment>
<dbReference type="EMBL" id="JAAGNX010000001">
    <property type="protein sequence ID" value="NDV61704.1"/>
    <property type="molecule type" value="Genomic_DNA"/>
</dbReference>
<evidence type="ECO:0000256" key="1">
    <source>
        <dbReference type="ARBA" id="ARBA00022729"/>
    </source>
</evidence>
<dbReference type="Proteomes" id="UP000478417">
    <property type="component" value="Unassembled WGS sequence"/>
</dbReference>
<dbReference type="PANTHER" id="PTHR35038:SF8">
    <property type="entry name" value="C-TYPE POLYHEME CYTOCHROME OMCC"/>
    <property type="match status" value="1"/>
</dbReference>
<dbReference type="InterPro" id="IPR023155">
    <property type="entry name" value="Cyt_c-552/4"/>
</dbReference>
<dbReference type="Gene3D" id="1.10.780.10">
    <property type="entry name" value="Hydroxylamine Oxidoreductase, Chain A, domain 1"/>
    <property type="match status" value="1"/>
</dbReference>
<dbReference type="Pfam" id="PF13435">
    <property type="entry name" value="Cytochrome_C554"/>
    <property type="match status" value="1"/>
</dbReference>
<feature type="chain" id="PRO_5025489460" evidence="2">
    <location>
        <begin position="23"/>
        <end position="495"/>
    </location>
</feature>
<sequence length="495" mass="54526">MKTNRIAPKILLLSGLTLLTTAALLSAEMSPETEECLMCHEMATPGIVGDWQRSRHARFSPMEAMGKDPLERRISAGTVPENMASSTIGCYECHGLNTGDHADAFEHFGYTINLVVSPKDCATCHPDEQHEYNESKKAHAIANLRDNPVYHALETEVIGMKVIDESGVQSLPPSAHTAGESCYACHGTVLTVDGLKTIDTDFGEIEIPNIANWPNQGVGRINPDGSRGACTACHPRHGFSIEVARKPYTCAQCHVEPDVPAWDVWKESKHGNILLSETSHYNWDAVPWKAGEDFNAPSCSVCHNALVTDPSGDEVIANRTHDFGSRLWLRIFGLVTSHPQPAHGLTTTLLNDDGQPMPVTFTGVHAKTGLISPDEMDKRQAMMSAVCRACHSTDWVNGHFEQFDLAVAEIDEMVIKTNGLMQQAWDLGLADPANPFDESLEHQWVKQWLINANAARYASAMNGQDFAAFKYGWWGLSQTVVKFHEQVSKVVQEKE</sequence>